<keyword evidence="3" id="KW-1185">Reference proteome</keyword>
<dbReference type="InterPro" id="IPR040841">
    <property type="entry name" value="Luciferase_dom"/>
</dbReference>
<dbReference type="InterPro" id="IPR048273">
    <property type="entry name" value="Luciferase"/>
</dbReference>
<protein>
    <recommendedName>
        <fullName evidence="1">Luciferase domain-containing protein</fullName>
    </recommendedName>
</protein>
<reference evidence="2" key="2">
    <citation type="submission" date="2020-05" db="EMBL/GenBank/DDBJ databases">
        <authorList>
            <person name="Kim H.-S."/>
            <person name="Proctor R.H."/>
            <person name="Brown D.W."/>
        </authorList>
    </citation>
    <scope>NUCLEOTIDE SEQUENCE</scope>
    <source>
        <strain evidence="2">NRRL 45417</strain>
    </source>
</reference>
<evidence type="ECO:0000259" key="1">
    <source>
        <dbReference type="Pfam" id="PF17648"/>
    </source>
</evidence>
<dbReference type="Proteomes" id="UP000604273">
    <property type="component" value="Unassembled WGS sequence"/>
</dbReference>
<gene>
    <name evidence="2" type="ORF">FGADI_9622</name>
</gene>
<accession>A0A8H4WSM7</accession>
<reference evidence="2" key="1">
    <citation type="journal article" date="2020" name="BMC Genomics">
        <title>Correction to: Identification and distribution of gene clusters required for synthesis of sphingolipid metabolism inhibitors in diverse species of the filamentous fungus Fusarium.</title>
        <authorList>
            <person name="Kim H.S."/>
            <person name="Lohmar J.M."/>
            <person name="Busman M."/>
            <person name="Brown D.W."/>
            <person name="Naumann T.A."/>
            <person name="Divon H.H."/>
            <person name="Lysoe E."/>
            <person name="Uhlig S."/>
            <person name="Proctor R.H."/>
        </authorList>
    </citation>
    <scope>NUCLEOTIDE SEQUENCE</scope>
    <source>
        <strain evidence="2">NRRL 45417</strain>
    </source>
</reference>
<dbReference type="EMBL" id="JABFAI010000262">
    <property type="protein sequence ID" value="KAF4948425.1"/>
    <property type="molecule type" value="Genomic_DNA"/>
</dbReference>
<sequence length="324" mass="36329">MSSIAIASAETLSSPPPDLLGEAELEHLKISCALRQQPVSVTLDGKTIFLSSLVLVLLIQFLDSYHAQGIIALFPIVLLIHNDYQNFLNLGPGGTPSTFSGYLRISWFRLWSLSDPFAAPDPDPIRLPTSGILRRQRIPYRAGPRPVVAGIAPQRQLDQHGSRVCYRALRWSMAKLANRSPKKFGIERSCIEKHGLALFARHPVQTNCQGEICHVHDSDHSMHMCLHPDDIKEVLEKGWGQRHPLAWRSRFVKSPVSPDFVMIYAPRGETCFYATGKKFVNINNGLTRPSLDDEELQVICNIIEAAIWYTVAEELEMGICPRPM</sequence>
<feature type="domain" description="Luciferase" evidence="1">
    <location>
        <begin position="210"/>
        <end position="269"/>
    </location>
</feature>
<organism evidence="2 3">
    <name type="scientific">Fusarium gaditjirri</name>
    <dbReference type="NCBI Taxonomy" id="282569"/>
    <lineage>
        <taxon>Eukaryota</taxon>
        <taxon>Fungi</taxon>
        <taxon>Dikarya</taxon>
        <taxon>Ascomycota</taxon>
        <taxon>Pezizomycotina</taxon>
        <taxon>Sordariomycetes</taxon>
        <taxon>Hypocreomycetidae</taxon>
        <taxon>Hypocreales</taxon>
        <taxon>Nectriaceae</taxon>
        <taxon>Fusarium</taxon>
        <taxon>Fusarium nisikadoi species complex</taxon>
    </lineage>
</organism>
<dbReference type="OrthoDB" id="9987011at2759"/>
<dbReference type="AlphaFoldDB" id="A0A8H4WSM7"/>
<evidence type="ECO:0000313" key="2">
    <source>
        <dbReference type="EMBL" id="KAF4948425.1"/>
    </source>
</evidence>
<comment type="caution">
    <text evidence="2">The sequence shown here is derived from an EMBL/GenBank/DDBJ whole genome shotgun (WGS) entry which is preliminary data.</text>
</comment>
<evidence type="ECO:0000313" key="3">
    <source>
        <dbReference type="Proteomes" id="UP000604273"/>
    </source>
</evidence>
<name>A0A8H4WSM7_9HYPO</name>
<dbReference type="PANTHER" id="PTHR38695:SF1">
    <property type="entry name" value="AMINO ACID PERMEASE_ SLC12A DOMAIN-CONTAINING PROTEIN"/>
    <property type="match status" value="1"/>
</dbReference>
<dbReference type="Pfam" id="PF17648">
    <property type="entry name" value="Luciferase"/>
    <property type="match status" value="1"/>
</dbReference>
<proteinExistence type="predicted"/>
<dbReference type="PANTHER" id="PTHR38695">
    <property type="entry name" value="AMINO ACID PERMEASE_ SLC12A DOMAIN-CONTAINING PROTEIN"/>
    <property type="match status" value="1"/>
</dbReference>